<sequence length="416" mass="44850">MMGSPKPCALYNHLKRPLVNRNSGLPGNYKFLLNVANFLPSVITFTIKPTDLASPCPFEGAQLRKHIDATLGSGNLREAVRLPPGEDANEWLAVNTVDFFNQVNLLYGTLTEFCTPENCPTMTAGPKVCPKVPMRVKGVETKSYADAVKSKSGRVGRGLLLFEFELPSKAERVLARGKRSIKENFLILERWNPKVGCLCKDSFANEAWVRVVGLPLHLWSLGSDPGEVCGKGFTQLCSCCCGVGGAIPFICGGRLHLVSRRWCWRENSARRWFKEGEEDGEVHVLLVVGIKGRRVGGLRCGPTGMGLGEAQGQDKELQVGMTTAAMPLEALEVVERASLTDEALCAASRFGWVVTKGGSFGGLAFVDGGEEQIPLSIILVDGNFGEMASEGGKTMAGEGVGGEVEELLQDLEGKGC</sequence>
<evidence type="ECO:0000313" key="2">
    <source>
        <dbReference type="Proteomes" id="UP000288805"/>
    </source>
</evidence>
<dbReference type="InterPro" id="IPR005301">
    <property type="entry name" value="MOB_kinase_act_fam"/>
</dbReference>
<dbReference type="SMART" id="SM01388">
    <property type="entry name" value="Mob1_phocein"/>
    <property type="match status" value="1"/>
</dbReference>
<dbReference type="EMBL" id="QGNW01000478">
    <property type="protein sequence ID" value="RVW69927.1"/>
    <property type="molecule type" value="Genomic_DNA"/>
</dbReference>
<dbReference type="GO" id="GO:0016301">
    <property type="term" value="F:kinase activity"/>
    <property type="evidence" value="ECO:0007669"/>
    <property type="project" value="UniProtKB-KW"/>
</dbReference>
<dbReference type="SUPFAM" id="SSF101152">
    <property type="entry name" value="Mob1/phocein"/>
    <property type="match status" value="1"/>
</dbReference>
<name>A0A438GCI3_VITVI</name>
<keyword evidence="1" id="KW-0808">Transferase</keyword>
<dbReference type="InterPro" id="IPR036703">
    <property type="entry name" value="MOB_kinase_act_sf"/>
</dbReference>
<dbReference type="Gene3D" id="1.20.140.30">
    <property type="entry name" value="MOB kinase activator"/>
    <property type="match status" value="1"/>
</dbReference>
<dbReference type="AlphaFoldDB" id="A0A438GCI3"/>
<dbReference type="Pfam" id="PF03637">
    <property type="entry name" value="Mob1_phocein"/>
    <property type="match status" value="1"/>
</dbReference>
<dbReference type="OrthoDB" id="8170117at2759"/>
<evidence type="ECO:0000313" key="1">
    <source>
        <dbReference type="EMBL" id="RVW69927.1"/>
    </source>
</evidence>
<organism evidence="1 2">
    <name type="scientific">Vitis vinifera</name>
    <name type="common">Grape</name>
    <dbReference type="NCBI Taxonomy" id="29760"/>
    <lineage>
        <taxon>Eukaryota</taxon>
        <taxon>Viridiplantae</taxon>
        <taxon>Streptophyta</taxon>
        <taxon>Embryophyta</taxon>
        <taxon>Tracheophyta</taxon>
        <taxon>Spermatophyta</taxon>
        <taxon>Magnoliopsida</taxon>
        <taxon>eudicotyledons</taxon>
        <taxon>Gunneridae</taxon>
        <taxon>Pentapetalae</taxon>
        <taxon>rosids</taxon>
        <taxon>Vitales</taxon>
        <taxon>Vitaceae</taxon>
        <taxon>Viteae</taxon>
        <taxon>Vitis</taxon>
    </lineage>
</organism>
<gene>
    <name evidence="1" type="primary">MOB1A</name>
    <name evidence="1" type="ORF">CK203_061913</name>
</gene>
<protein>
    <submittedName>
        <fullName evidence="1">MOB kinase activator-like 1A</fullName>
    </submittedName>
</protein>
<keyword evidence="1" id="KW-0418">Kinase</keyword>
<reference evidence="1 2" key="1">
    <citation type="journal article" date="2018" name="PLoS Genet.">
        <title>Population sequencing reveals clonal diversity and ancestral inbreeding in the grapevine cultivar Chardonnay.</title>
        <authorList>
            <person name="Roach M.J."/>
            <person name="Johnson D.L."/>
            <person name="Bohlmann J."/>
            <person name="van Vuuren H.J."/>
            <person name="Jones S.J."/>
            <person name="Pretorius I.S."/>
            <person name="Schmidt S.A."/>
            <person name="Borneman A.R."/>
        </authorList>
    </citation>
    <scope>NUCLEOTIDE SEQUENCE [LARGE SCALE GENOMIC DNA]</scope>
    <source>
        <strain evidence="2">cv. Chardonnay</strain>
        <tissue evidence="1">Leaf</tissue>
    </source>
</reference>
<comment type="caution">
    <text evidence="1">The sequence shown here is derived from an EMBL/GenBank/DDBJ whole genome shotgun (WGS) entry which is preliminary data.</text>
</comment>
<accession>A0A438GCI3</accession>
<dbReference type="PANTHER" id="PTHR22599">
    <property type="entry name" value="MPS ONE BINDER KINASE ACTIVATOR-LIKE MOB"/>
    <property type="match status" value="1"/>
</dbReference>
<dbReference type="Proteomes" id="UP000288805">
    <property type="component" value="Unassembled WGS sequence"/>
</dbReference>
<proteinExistence type="predicted"/>